<organism evidence="13 14">
    <name type="scientific">Chara braunii</name>
    <name type="common">Braun's stonewort</name>
    <dbReference type="NCBI Taxonomy" id="69332"/>
    <lineage>
        <taxon>Eukaryota</taxon>
        <taxon>Viridiplantae</taxon>
        <taxon>Streptophyta</taxon>
        <taxon>Charophyceae</taxon>
        <taxon>Charales</taxon>
        <taxon>Characeae</taxon>
        <taxon>Chara</taxon>
    </lineage>
</organism>
<dbReference type="OrthoDB" id="241340at2759"/>
<evidence type="ECO:0000259" key="12">
    <source>
        <dbReference type="Pfam" id="PF00588"/>
    </source>
</evidence>
<evidence type="ECO:0000256" key="1">
    <source>
        <dbReference type="ARBA" id="ARBA00022603"/>
    </source>
</evidence>
<dbReference type="SUPFAM" id="SSF75217">
    <property type="entry name" value="alpha/beta knot"/>
    <property type="match status" value="1"/>
</dbReference>
<dbReference type="FunFam" id="3.40.1280.10:FF:000010">
    <property type="entry name" value="probable methyltransferase TARBP1"/>
    <property type="match status" value="1"/>
</dbReference>
<dbReference type="InterPro" id="IPR029028">
    <property type="entry name" value="Alpha/beta_knot_MTases"/>
</dbReference>
<comment type="function">
    <text evidence="7">S-adenosyl-L-methionine-dependent 2'-O-ribose methyltransferase that catalyzes the formation of 2'-O-methylguanosine at position 18 (Gm18) in a subset of tRNA. Selectively mediates Gm18 methylation of tRNAGln-TTG/CTG and tRNASer-TGA/GCT. Gm18 modification can enhance the stability of modified tRNAs.</text>
</comment>
<dbReference type="GO" id="GO:0003723">
    <property type="term" value="F:RNA binding"/>
    <property type="evidence" value="ECO:0007669"/>
    <property type="project" value="UniProtKB-KW"/>
</dbReference>
<dbReference type="InterPro" id="IPR001537">
    <property type="entry name" value="SpoU_MeTrfase"/>
</dbReference>
<dbReference type="EMBL" id="BFEA01000233">
    <property type="protein sequence ID" value="GBG75871.1"/>
    <property type="molecule type" value="Genomic_DNA"/>
</dbReference>
<dbReference type="STRING" id="69332.A0A388L0R3"/>
<dbReference type="Gramene" id="GBG75871">
    <property type="protein sequence ID" value="GBG75871"/>
    <property type="gene ID" value="CBR_g21115"/>
</dbReference>
<feature type="domain" description="tRNA/rRNA methyltransferase SpoU type" evidence="12">
    <location>
        <begin position="450"/>
        <end position="591"/>
    </location>
</feature>
<dbReference type="GO" id="GO:0030488">
    <property type="term" value="P:tRNA methylation"/>
    <property type="evidence" value="ECO:0007669"/>
    <property type="project" value="InterPro"/>
</dbReference>
<evidence type="ECO:0000313" key="13">
    <source>
        <dbReference type="EMBL" id="GBG75871.1"/>
    </source>
</evidence>
<dbReference type="InterPro" id="IPR045330">
    <property type="entry name" value="TRM3/TARBP1"/>
</dbReference>
<dbReference type="AlphaFoldDB" id="A0A388L0R3"/>
<feature type="region of interest" description="Disordered" evidence="11">
    <location>
        <begin position="37"/>
        <end position="113"/>
    </location>
</feature>
<dbReference type="Proteomes" id="UP000265515">
    <property type="component" value="Unassembled WGS sequence"/>
</dbReference>
<dbReference type="GO" id="GO:0141100">
    <property type="term" value="F:tRNA (guanine(18)-2'-O)-methyltransferase activity"/>
    <property type="evidence" value="ECO:0007669"/>
    <property type="project" value="UniProtKB-EC"/>
</dbReference>
<feature type="region of interest" description="Disordered" evidence="11">
    <location>
        <begin position="372"/>
        <end position="422"/>
    </location>
</feature>
<feature type="compositionally biased region" description="Basic and acidic residues" evidence="11">
    <location>
        <begin position="396"/>
        <end position="407"/>
    </location>
</feature>
<feature type="compositionally biased region" description="Basic and acidic residues" evidence="11">
    <location>
        <begin position="37"/>
        <end position="62"/>
    </location>
</feature>
<protein>
    <recommendedName>
        <fullName evidence="9">tRNA (guanosine(18)-2'-O)-methyltransferase TARBP1</fullName>
        <ecNumber evidence="8">2.1.1.34</ecNumber>
    </recommendedName>
    <alternativeName>
        <fullName evidence="10">TAR RNA-binding protein 1</fullName>
    </alternativeName>
</protein>
<name>A0A388L0R3_CHABU</name>
<proteinExistence type="predicted"/>
<dbReference type="CDD" id="cd18091">
    <property type="entry name" value="SpoU-like_TRM3-like"/>
    <property type="match status" value="1"/>
</dbReference>
<reference evidence="13 14" key="1">
    <citation type="journal article" date="2018" name="Cell">
        <title>The Chara Genome: Secondary Complexity and Implications for Plant Terrestrialization.</title>
        <authorList>
            <person name="Nishiyama T."/>
            <person name="Sakayama H."/>
            <person name="Vries J.D."/>
            <person name="Buschmann H."/>
            <person name="Saint-Marcoux D."/>
            <person name="Ullrich K.K."/>
            <person name="Haas F.B."/>
            <person name="Vanderstraeten L."/>
            <person name="Becker D."/>
            <person name="Lang D."/>
            <person name="Vosolsobe S."/>
            <person name="Rombauts S."/>
            <person name="Wilhelmsson P.K.I."/>
            <person name="Janitza P."/>
            <person name="Kern R."/>
            <person name="Heyl A."/>
            <person name="Rumpler F."/>
            <person name="Villalobos L.I.A.C."/>
            <person name="Clay J.M."/>
            <person name="Skokan R."/>
            <person name="Toyoda A."/>
            <person name="Suzuki Y."/>
            <person name="Kagoshima H."/>
            <person name="Schijlen E."/>
            <person name="Tajeshwar N."/>
            <person name="Catarino B."/>
            <person name="Hetherington A.J."/>
            <person name="Saltykova A."/>
            <person name="Bonnot C."/>
            <person name="Breuninger H."/>
            <person name="Symeonidi A."/>
            <person name="Radhakrishnan G.V."/>
            <person name="Van Nieuwerburgh F."/>
            <person name="Deforce D."/>
            <person name="Chang C."/>
            <person name="Karol K.G."/>
            <person name="Hedrich R."/>
            <person name="Ulvskov P."/>
            <person name="Glockner G."/>
            <person name="Delwiche C.F."/>
            <person name="Petrasek J."/>
            <person name="Van de Peer Y."/>
            <person name="Friml J."/>
            <person name="Beilby M."/>
            <person name="Dolan L."/>
            <person name="Kohara Y."/>
            <person name="Sugano S."/>
            <person name="Fujiyama A."/>
            <person name="Delaux P.-M."/>
            <person name="Quint M."/>
            <person name="TheiBen G."/>
            <person name="Hagemann M."/>
            <person name="Harholt J."/>
            <person name="Dunand C."/>
            <person name="Zachgo S."/>
            <person name="Langdale J."/>
            <person name="Maumus F."/>
            <person name="Straeten D.V.D."/>
            <person name="Gould S.B."/>
            <person name="Rensing S.A."/>
        </authorList>
    </citation>
    <scope>NUCLEOTIDE SEQUENCE [LARGE SCALE GENOMIC DNA]</scope>
    <source>
        <strain evidence="13 14">S276</strain>
    </source>
</reference>
<evidence type="ECO:0000313" key="14">
    <source>
        <dbReference type="Proteomes" id="UP000265515"/>
    </source>
</evidence>
<comment type="caution">
    <text evidence="13">The sequence shown here is derived from an EMBL/GenBank/DDBJ whole genome shotgun (WGS) entry which is preliminary data.</text>
</comment>
<evidence type="ECO:0000256" key="7">
    <source>
        <dbReference type="ARBA" id="ARBA00093361"/>
    </source>
</evidence>
<evidence type="ECO:0000256" key="6">
    <source>
        <dbReference type="ARBA" id="ARBA00093266"/>
    </source>
</evidence>
<dbReference type="Gene3D" id="3.40.1280.10">
    <property type="match status" value="1"/>
</dbReference>
<evidence type="ECO:0000256" key="2">
    <source>
        <dbReference type="ARBA" id="ARBA00022679"/>
    </source>
</evidence>
<keyword evidence="14" id="KW-1185">Reference proteome</keyword>
<keyword evidence="1" id="KW-0489">Methyltransferase</keyword>
<accession>A0A388L0R3</accession>
<feature type="compositionally biased region" description="Acidic residues" evidence="11">
    <location>
        <begin position="63"/>
        <end position="76"/>
    </location>
</feature>
<keyword evidence="5" id="KW-0007">Acetylation</keyword>
<evidence type="ECO:0000256" key="11">
    <source>
        <dbReference type="SAM" id="MobiDB-lite"/>
    </source>
</evidence>
<evidence type="ECO:0000256" key="5">
    <source>
        <dbReference type="ARBA" id="ARBA00022990"/>
    </source>
</evidence>
<keyword evidence="2" id="KW-0808">Transferase</keyword>
<evidence type="ECO:0000256" key="4">
    <source>
        <dbReference type="ARBA" id="ARBA00022884"/>
    </source>
</evidence>
<evidence type="ECO:0000256" key="3">
    <source>
        <dbReference type="ARBA" id="ARBA00022691"/>
    </source>
</evidence>
<keyword evidence="3" id="KW-0949">S-adenosyl-L-methionine</keyword>
<comment type="catalytic activity">
    <reaction evidence="6">
        <text>guanosine(18) in tRNA + S-adenosyl-L-methionine = 2'-O-methylguanosine(18) in tRNA + S-adenosyl-L-homocysteine + H(+)</text>
        <dbReference type="Rhea" id="RHEA:20077"/>
        <dbReference type="Rhea" id="RHEA-COMP:10190"/>
        <dbReference type="Rhea" id="RHEA-COMP:10192"/>
        <dbReference type="ChEBI" id="CHEBI:15378"/>
        <dbReference type="ChEBI" id="CHEBI:57856"/>
        <dbReference type="ChEBI" id="CHEBI:59789"/>
        <dbReference type="ChEBI" id="CHEBI:74269"/>
        <dbReference type="ChEBI" id="CHEBI:74445"/>
        <dbReference type="EC" id="2.1.1.34"/>
    </reaction>
    <physiologicalReaction direction="left-to-right" evidence="6">
        <dbReference type="Rhea" id="RHEA:20078"/>
    </physiologicalReaction>
</comment>
<feature type="region of interest" description="Disordered" evidence="11">
    <location>
        <begin position="305"/>
        <end position="344"/>
    </location>
</feature>
<evidence type="ECO:0000256" key="9">
    <source>
        <dbReference type="ARBA" id="ARBA00093636"/>
    </source>
</evidence>
<keyword evidence="4" id="KW-0694">RNA-binding</keyword>
<evidence type="ECO:0000256" key="8">
    <source>
        <dbReference type="ARBA" id="ARBA00093594"/>
    </source>
</evidence>
<dbReference type="InterPro" id="IPR029026">
    <property type="entry name" value="tRNA_m1G_MTases_N"/>
</dbReference>
<dbReference type="EC" id="2.1.1.34" evidence="8"/>
<gene>
    <name evidence="13" type="ORF">CBR_g21115</name>
</gene>
<sequence length="610" mass="67478">MPYSKAQEEQVATILRERKEKQELLTQAKVKMIAEEQAAKKKKLEEEMKRLQQEEEERMRAAEEEEIEEEQQPEEEPLIRRSMGERGQREKPGVRSGAYTSGGEALPMRAGQRRQDSLMEIEARIAAHQAEIAALEASALARVYEAARDVDADTEEKPIDVVLAYKIFSMIPSFCEEHTCVSDDVHLAANGERGQDCAAMKDKNLALTSLRSISSYLSGSDDCSRMRSSVDKYLEPFDTQILSTPRGIFCRSSDGMVDPAKTVDDIPFECAPVALYDRVCHFLKDERDNLRTTMAASMASLAADDLTAGDEEEPEGKSKQKKKTGPSMTSKATKKLGPTDNPEEDIAAECESDEEGGVGVAANWDFQKKIKAYGHNPEGGGGRRTTPWQHGINFKPDSESPSEDHVPGSRSFAGSAALPPETDEDDELLLNTARIQSRQLASLRGNRQDLIVVASLIGRIPNLAGLARTCEVFKASSLVVSDGRVVADKQFQLISVTAERWIPIVEVPESSLNIYLDKKAREGYTLIGLEQTANSIAIHEYDFPKKTVLVLGREKEGVPVEIIQRLHGCVQIPQMGVIRSLNVHVSGAIATWEYTRQQLTKKTEATGHDC</sequence>
<dbReference type="PANTHER" id="PTHR12029">
    <property type="entry name" value="RNA METHYLTRANSFERASE"/>
    <property type="match status" value="1"/>
</dbReference>
<dbReference type="InterPro" id="IPR044748">
    <property type="entry name" value="Trm3/TARBP1_C"/>
</dbReference>
<dbReference type="PANTHER" id="PTHR12029:SF11">
    <property type="entry name" value="METHYLTRANSFERASE TARBP1-RELATED"/>
    <property type="match status" value="1"/>
</dbReference>
<dbReference type="Pfam" id="PF00588">
    <property type="entry name" value="SpoU_methylase"/>
    <property type="match status" value="1"/>
</dbReference>
<feature type="compositionally biased region" description="Basic and acidic residues" evidence="11">
    <location>
        <begin position="77"/>
        <end position="93"/>
    </location>
</feature>
<evidence type="ECO:0000256" key="10">
    <source>
        <dbReference type="ARBA" id="ARBA00093656"/>
    </source>
</evidence>